<sequence length="65" mass="7588">MFAIINESTKSYIAVESASYIYTKLPGHIKKFPSYSAALNYFDDHVWNHEDCRIEDIHRITHLGE</sequence>
<protein>
    <submittedName>
        <fullName evidence="1">Uncharacterized protein</fullName>
    </submittedName>
</protein>
<dbReference type="EMBL" id="PP429226">
    <property type="protein sequence ID" value="XCI77488.1"/>
    <property type="molecule type" value="Genomic_DNA"/>
</dbReference>
<accession>A0AAU8HXZ2</accession>
<organism evidence="1">
    <name type="scientific">Rhizobium phage LG08</name>
    <dbReference type="NCBI Taxonomy" id="3129229"/>
    <lineage>
        <taxon>Viruses</taxon>
        <taxon>Duplodnaviria</taxon>
        <taxon>Heunggongvirae</taxon>
        <taxon>Uroviricota</taxon>
        <taxon>Caudoviricetes</taxon>
    </lineage>
</organism>
<name>A0AAU8HXZ2_9CAUD</name>
<evidence type="ECO:0000313" key="1">
    <source>
        <dbReference type="EMBL" id="XCI77488.1"/>
    </source>
</evidence>
<gene>
    <name evidence="1" type="ORF">LDCGVIBL_CDS0130</name>
</gene>
<reference evidence="1" key="1">
    <citation type="submission" date="2024-03" db="EMBL/GenBank/DDBJ databases">
        <authorList>
            <person name="Chantapakul B."/>
            <person name="Wang S."/>
        </authorList>
    </citation>
    <scope>NUCLEOTIDE SEQUENCE</scope>
</reference>
<proteinExistence type="predicted"/>